<dbReference type="PANTHER" id="PTHR33642">
    <property type="entry name" value="COX1/OXI3 INTRON 1 PROTEIN-RELATED"/>
    <property type="match status" value="1"/>
</dbReference>
<dbReference type="PROSITE" id="PS50878">
    <property type="entry name" value="RT_POL"/>
    <property type="match status" value="1"/>
</dbReference>
<keyword evidence="3" id="KW-0496">Mitochondrion</keyword>
<geneLocation type="mitochondrion" evidence="3"/>
<dbReference type="PANTHER" id="PTHR33642:SF4">
    <property type="entry name" value="COX1_OXI3 INTRON 1 PROTEIN-RELATED"/>
    <property type="match status" value="1"/>
</dbReference>
<dbReference type="InterPro" id="IPR000477">
    <property type="entry name" value="RT_dom"/>
</dbReference>
<name>Q7YAJ6_CHAVU</name>
<dbReference type="SUPFAM" id="SSF56672">
    <property type="entry name" value="DNA/RNA polymerases"/>
    <property type="match status" value="1"/>
</dbReference>
<dbReference type="GO" id="GO:0090615">
    <property type="term" value="P:mitochondrial mRNA processing"/>
    <property type="evidence" value="ECO:0007669"/>
    <property type="project" value="TreeGrafter"/>
</dbReference>
<keyword evidence="3" id="KW-0548">Nucleotidyltransferase</keyword>
<dbReference type="GO" id="GO:0005739">
    <property type="term" value="C:mitochondrion"/>
    <property type="evidence" value="ECO:0007669"/>
    <property type="project" value="TreeGrafter"/>
</dbReference>
<dbReference type="AlphaFoldDB" id="Q7YAJ6"/>
<feature type="region of interest" description="Disordered" evidence="1">
    <location>
        <begin position="91"/>
        <end position="115"/>
    </location>
</feature>
<keyword evidence="3" id="KW-0695">RNA-directed DNA polymerase</keyword>
<dbReference type="GeneID" id="2657086"/>
<proteinExistence type="predicted"/>
<dbReference type="CDD" id="cd01651">
    <property type="entry name" value="RT_G2_intron"/>
    <property type="match status" value="1"/>
</dbReference>
<feature type="domain" description="Reverse transcriptase" evidence="2">
    <location>
        <begin position="181"/>
        <end position="417"/>
    </location>
</feature>
<dbReference type="EMBL" id="AY267353">
    <property type="protein sequence ID" value="AAP92210.1"/>
    <property type="molecule type" value="Genomic_DNA"/>
</dbReference>
<evidence type="ECO:0000256" key="1">
    <source>
        <dbReference type="SAM" id="MobiDB-lite"/>
    </source>
</evidence>
<dbReference type="InterPro" id="IPR043502">
    <property type="entry name" value="DNA/RNA_pol_sf"/>
</dbReference>
<accession>Q7YAJ6</accession>
<organism evidence="3">
    <name type="scientific">Chara vulgaris</name>
    <name type="common">Common stonewort</name>
    <dbReference type="NCBI Taxonomy" id="55564"/>
    <lineage>
        <taxon>Eukaryota</taxon>
        <taxon>Viridiplantae</taxon>
        <taxon>Streptophyta</taxon>
        <taxon>Charophyceae</taxon>
        <taxon>Charales</taxon>
        <taxon>Characeae</taxon>
        <taxon>Chara</taxon>
    </lineage>
</organism>
<dbReference type="Pfam" id="PF01348">
    <property type="entry name" value="Intron_maturas2"/>
    <property type="match status" value="1"/>
</dbReference>
<dbReference type="Pfam" id="PF00078">
    <property type="entry name" value="RVT_1"/>
    <property type="match status" value="1"/>
</dbReference>
<evidence type="ECO:0000259" key="2">
    <source>
        <dbReference type="PROSITE" id="PS50878"/>
    </source>
</evidence>
<dbReference type="GO" id="GO:0006315">
    <property type="term" value="P:homing of group II introns"/>
    <property type="evidence" value="ECO:0007669"/>
    <property type="project" value="TreeGrafter"/>
</dbReference>
<dbReference type="RefSeq" id="NP_943705.1">
    <property type="nucleotide sequence ID" value="NC_005255.1"/>
</dbReference>
<reference evidence="3" key="1">
    <citation type="journal article" date="2003" name="Plant Cell">
        <title>The mitochondrial genome of Chara vulgaris: insights into the mitochondrial DNA architecture of the last common ancestor of green algae and land plants.</title>
        <authorList>
            <person name="Turmel M."/>
            <person name="Otis C."/>
            <person name="Lemieux C."/>
        </authorList>
    </citation>
    <scope>NUCLEOTIDE SEQUENCE</scope>
</reference>
<protein>
    <submittedName>
        <fullName evidence="3">Putative reverse transcriptase and intron maturase</fullName>
    </submittedName>
</protein>
<gene>
    <name evidence="3" type="primary">orf550</name>
</gene>
<sequence>MREYNELDYVVAERHDSLSQRVMAWTRRNGSGGAYNIRAIQAIAHFVAFGLSKARNLHYTSIHHRHAGEYAITGSASLDNEKVDRAAVVGGEGNRPSQELKGGSHESMAEGAASPQPDFWKCRPKLETLLRERNVHGKYCNLIEVVSDVSFLIYCYELIRGNPGNMTPGATLDGLTINWFSKLSQQLQAGKFEPRFALISPREKIVQKALTVVLDSIYDPAEFRIYDPALDCSHAPKEARGAKRAIHKVDRTFKSATWVIEGDITKCSASLPHKVILGILEEEIACRKFMSLVRKSLSVGYVDEKGKRHHPNRPPQALTFLRAPLLCNITLHQLDKYIYETLKEQYDKHEVDPNFRRLSYVRYADDFVIGITGPKTDAIEIRDLISTFLSTLGLELNKEKTKISHIDSGFFFLGTQISRGRRRYEVRSPRLVLHAPIRKLLSTLREQGFLKGDFIPTAKRGIVPMDHADILRFYNQRILGILNYYSFVDNRSSLWSIVHLMKESCALTLALKYRTKFKRSTLKKFGPQFQCAETGVVLYKPTSLSRTTIE</sequence>
<dbReference type="GO" id="GO:0003964">
    <property type="term" value="F:RNA-directed DNA polymerase activity"/>
    <property type="evidence" value="ECO:0007669"/>
    <property type="project" value="UniProtKB-KW"/>
</dbReference>
<evidence type="ECO:0000313" key="3">
    <source>
        <dbReference type="EMBL" id="AAP92210.1"/>
    </source>
</evidence>
<dbReference type="InterPro" id="IPR024937">
    <property type="entry name" value="Domain_X"/>
</dbReference>
<keyword evidence="3" id="KW-0808">Transferase</keyword>